<keyword evidence="3" id="KW-0804">Transcription</keyword>
<dbReference type="GO" id="GO:0003677">
    <property type="term" value="F:DNA binding"/>
    <property type="evidence" value="ECO:0007669"/>
    <property type="project" value="UniProtKB-KW"/>
</dbReference>
<dbReference type="NCBIfam" id="NF033788">
    <property type="entry name" value="HTH_metalloreg"/>
    <property type="match status" value="1"/>
</dbReference>
<dbReference type="PROSITE" id="PS50987">
    <property type="entry name" value="HTH_ARSR_2"/>
    <property type="match status" value="1"/>
</dbReference>
<feature type="domain" description="HTH arsR-type" evidence="4">
    <location>
        <begin position="1"/>
        <end position="89"/>
    </location>
</feature>
<dbReference type="RefSeq" id="WP_136775800.1">
    <property type="nucleotide sequence ID" value="NZ_SUPK01000001.1"/>
</dbReference>
<dbReference type="CDD" id="cd00090">
    <property type="entry name" value="HTH_ARSR"/>
    <property type="match status" value="1"/>
</dbReference>
<dbReference type="AlphaFoldDB" id="A0A4U0FGR3"/>
<dbReference type="InterPro" id="IPR011991">
    <property type="entry name" value="ArsR-like_HTH"/>
</dbReference>
<organism evidence="5 6">
    <name type="scientific">Cohnella pontilimi</name>
    <dbReference type="NCBI Taxonomy" id="2564100"/>
    <lineage>
        <taxon>Bacteria</taxon>
        <taxon>Bacillati</taxon>
        <taxon>Bacillota</taxon>
        <taxon>Bacilli</taxon>
        <taxon>Bacillales</taxon>
        <taxon>Paenibacillaceae</taxon>
        <taxon>Cohnella</taxon>
    </lineage>
</organism>
<dbReference type="Pfam" id="PF12840">
    <property type="entry name" value="HTH_20"/>
    <property type="match status" value="1"/>
</dbReference>
<evidence type="ECO:0000256" key="1">
    <source>
        <dbReference type="ARBA" id="ARBA00023015"/>
    </source>
</evidence>
<dbReference type="SUPFAM" id="SSF46785">
    <property type="entry name" value="Winged helix' DNA-binding domain"/>
    <property type="match status" value="1"/>
</dbReference>
<reference evidence="5 6" key="1">
    <citation type="submission" date="2019-04" db="EMBL/GenBank/DDBJ databases">
        <title>Cohnella sp. nov., isolated from soil.</title>
        <authorList>
            <person name="Kim W."/>
        </authorList>
    </citation>
    <scope>NUCLEOTIDE SEQUENCE [LARGE SCALE GENOMIC DNA]</scope>
    <source>
        <strain evidence="5 6">CAU 1483</strain>
    </source>
</reference>
<dbReference type="EMBL" id="SUPK01000001">
    <property type="protein sequence ID" value="TJY44080.1"/>
    <property type="molecule type" value="Genomic_DNA"/>
</dbReference>
<comment type="caution">
    <text evidence="5">The sequence shown here is derived from an EMBL/GenBank/DDBJ whole genome shotgun (WGS) entry which is preliminary data.</text>
</comment>
<dbReference type="InterPro" id="IPR001845">
    <property type="entry name" value="HTH_ArsR_DNA-bd_dom"/>
</dbReference>
<evidence type="ECO:0000313" key="6">
    <source>
        <dbReference type="Proteomes" id="UP000309673"/>
    </source>
</evidence>
<keyword evidence="6" id="KW-1185">Reference proteome</keyword>
<dbReference type="PANTHER" id="PTHR33154">
    <property type="entry name" value="TRANSCRIPTIONAL REGULATOR, ARSR FAMILY"/>
    <property type="match status" value="1"/>
</dbReference>
<sequence length="118" mass="13920">MPNDIFSALADPTRRKIMEMLADHDEFPASEIHNRFEVSPQAISQHLKILREANLVHVEKRAQQRIYRINTETMMDLEEWTKNMRQRWSRRLDKLEAVLKAEMQNKAAAQTGQEETES</sequence>
<dbReference type="SMART" id="SM00418">
    <property type="entry name" value="HTH_ARSR"/>
    <property type="match status" value="1"/>
</dbReference>
<accession>A0A4U0FGR3</accession>
<dbReference type="Proteomes" id="UP000309673">
    <property type="component" value="Unassembled WGS sequence"/>
</dbReference>
<dbReference type="InterPro" id="IPR036390">
    <property type="entry name" value="WH_DNA-bd_sf"/>
</dbReference>
<evidence type="ECO:0000256" key="2">
    <source>
        <dbReference type="ARBA" id="ARBA00023125"/>
    </source>
</evidence>
<keyword evidence="1" id="KW-0805">Transcription regulation</keyword>
<dbReference type="InterPro" id="IPR051081">
    <property type="entry name" value="HTH_MetalResp_TranReg"/>
</dbReference>
<proteinExistence type="predicted"/>
<dbReference type="OrthoDB" id="9799175at2"/>
<protein>
    <submittedName>
        <fullName evidence="5">Winged helix-turn-helix transcriptional regulator</fullName>
    </submittedName>
</protein>
<dbReference type="PRINTS" id="PR00778">
    <property type="entry name" value="HTHARSR"/>
</dbReference>
<evidence type="ECO:0000256" key="3">
    <source>
        <dbReference type="ARBA" id="ARBA00023163"/>
    </source>
</evidence>
<dbReference type="GO" id="GO:0003700">
    <property type="term" value="F:DNA-binding transcription factor activity"/>
    <property type="evidence" value="ECO:0007669"/>
    <property type="project" value="InterPro"/>
</dbReference>
<name>A0A4U0FGR3_9BACL</name>
<evidence type="ECO:0000313" key="5">
    <source>
        <dbReference type="EMBL" id="TJY44080.1"/>
    </source>
</evidence>
<dbReference type="PANTHER" id="PTHR33154:SF33">
    <property type="entry name" value="TRANSCRIPTIONAL REPRESSOR SDPR"/>
    <property type="match status" value="1"/>
</dbReference>
<keyword evidence="2" id="KW-0238">DNA-binding</keyword>
<gene>
    <name evidence="5" type="ORF">E5161_01390</name>
</gene>
<evidence type="ECO:0000259" key="4">
    <source>
        <dbReference type="PROSITE" id="PS50987"/>
    </source>
</evidence>
<dbReference type="InterPro" id="IPR036388">
    <property type="entry name" value="WH-like_DNA-bd_sf"/>
</dbReference>
<dbReference type="Gene3D" id="1.10.10.10">
    <property type="entry name" value="Winged helix-like DNA-binding domain superfamily/Winged helix DNA-binding domain"/>
    <property type="match status" value="1"/>
</dbReference>